<sequence length="118" mass="12908">MAKAEWGEKHRCNACGKPFYDMKKSPIICPSCGTEHVPERLLKPRRPASTGPTEAEKKAAALKKKAAELETEGLEDDFDDDIADDLVDPDTVDLDDDDDEDDDDLSGVISAPKSDDES</sequence>
<reference evidence="2 3" key="1">
    <citation type="journal article" date="2014" name="Int. J. Syst. Evol. Microbiol.">
        <title>Sneathiella chungangensis sp. nov., isolated from a marine sand, and emended description of the genus Sneathiella.</title>
        <authorList>
            <person name="Siamphan C."/>
            <person name="Kim H."/>
            <person name="Lee J.S."/>
            <person name="Kim W."/>
        </authorList>
    </citation>
    <scope>NUCLEOTIDE SEQUENCE [LARGE SCALE GENOMIC DNA]</scope>
    <source>
        <strain evidence="2 3">KCTC 32476</strain>
    </source>
</reference>
<keyword evidence="3" id="KW-1185">Reference proteome</keyword>
<proteinExistence type="predicted"/>
<dbReference type="AlphaFoldDB" id="A0A845MK37"/>
<accession>A0A845MK37</accession>
<dbReference type="RefSeq" id="WP_161340569.1">
    <property type="nucleotide sequence ID" value="NZ_JBHSDG010000003.1"/>
</dbReference>
<organism evidence="2 3">
    <name type="scientific">Sneathiella chungangensis</name>
    <dbReference type="NCBI Taxonomy" id="1418234"/>
    <lineage>
        <taxon>Bacteria</taxon>
        <taxon>Pseudomonadati</taxon>
        <taxon>Pseudomonadota</taxon>
        <taxon>Alphaproteobacteria</taxon>
        <taxon>Sneathiellales</taxon>
        <taxon>Sneathiellaceae</taxon>
        <taxon>Sneathiella</taxon>
    </lineage>
</organism>
<evidence type="ECO:0000313" key="2">
    <source>
        <dbReference type="EMBL" id="MZR24111.1"/>
    </source>
</evidence>
<dbReference type="EMBL" id="WTVA01000015">
    <property type="protein sequence ID" value="MZR24111.1"/>
    <property type="molecule type" value="Genomic_DNA"/>
</dbReference>
<dbReference type="OrthoDB" id="9815689at2"/>
<evidence type="ECO:0000313" key="3">
    <source>
        <dbReference type="Proteomes" id="UP000445696"/>
    </source>
</evidence>
<dbReference type="InterPro" id="IPR012644">
    <property type="entry name" value="CHP02300_FYDLN_acid"/>
</dbReference>
<dbReference type="Pfam" id="PF09538">
    <property type="entry name" value="FYDLN_acid"/>
    <property type="match status" value="1"/>
</dbReference>
<dbReference type="Proteomes" id="UP000445696">
    <property type="component" value="Unassembled WGS sequence"/>
</dbReference>
<evidence type="ECO:0000256" key="1">
    <source>
        <dbReference type="SAM" id="MobiDB-lite"/>
    </source>
</evidence>
<feature type="compositionally biased region" description="Acidic residues" evidence="1">
    <location>
        <begin position="69"/>
        <end position="105"/>
    </location>
</feature>
<name>A0A845MK37_9PROT</name>
<comment type="caution">
    <text evidence="2">The sequence shown here is derived from an EMBL/GenBank/DDBJ whole genome shotgun (WGS) entry which is preliminary data.</text>
</comment>
<feature type="region of interest" description="Disordered" evidence="1">
    <location>
        <begin position="33"/>
        <end position="118"/>
    </location>
</feature>
<protein>
    <submittedName>
        <fullName evidence="2">TIGR02300 family protein</fullName>
    </submittedName>
</protein>
<gene>
    <name evidence="2" type="ORF">GQF03_17385</name>
</gene>